<evidence type="ECO:0000256" key="3">
    <source>
        <dbReference type="SAM" id="MobiDB-lite"/>
    </source>
</evidence>
<evidence type="ECO:0000256" key="2">
    <source>
        <dbReference type="ARBA" id="ARBA00022606"/>
    </source>
</evidence>
<dbReference type="InterPro" id="IPR050357">
    <property type="entry name" value="Arrestin_domain-protein"/>
</dbReference>
<name>A0ABD0T0N9_LOXSC</name>
<evidence type="ECO:0000256" key="1">
    <source>
        <dbReference type="ARBA" id="ARBA00005298"/>
    </source>
</evidence>
<dbReference type="Gene3D" id="2.60.40.640">
    <property type="match status" value="2"/>
</dbReference>
<dbReference type="Proteomes" id="UP001549921">
    <property type="component" value="Unassembled WGS sequence"/>
</dbReference>
<reference evidence="5 6" key="1">
    <citation type="submission" date="2024-06" db="EMBL/GenBank/DDBJ databases">
        <title>A chromosome-level genome assembly of beet webworm, Loxostege sticticalis.</title>
        <authorList>
            <person name="Zhang Y."/>
        </authorList>
    </citation>
    <scope>NUCLEOTIDE SEQUENCE [LARGE SCALE GENOMIC DNA]</scope>
    <source>
        <strain evidence="5">AQ028</strain>
        <tissue evidence="5">Male pupae</tissue>
    </source>
</reference>
<feature type="domain" description="Arrestin C-terminal-like" evidence="4">
    <location>
        <begin position="179"/>
        <end position="312"/>
    </location>
</feature>
<evidence type="ECO:0000313" key="5">
    <source>
        <dbReference type="EMBL" id="KAL0831582.1"/>
    </source>
</evidence>
<dbReference type="EMBL" id="JBEDNZ010000012">
    <property type="protein sequence ID" value="KAL0831582.1"/>
    <property type="molecule type" value="Genomic_DNA"/>
</dbReference>
<organism evidence="5 6">
    <name type="scientific">Loxostege sticticalis</name>
    <name type="common">Beet webworm moth</name>
    <dbReference type="NCBI Taxonomy" id="481309"/>
    <lineage>
        <taxon>Eukaryota</taxon>
        <taxon>Metazoa</taxon>
        <taxon>Ecdysozoa</taxon>
        <taxon>Arthropoda</taxon>
        <taxon>Hexapoda</taxon>
        <taxon>Insecta</taxon>
        <taxon>Pterygota</taxon>
        <taxon>Neoptera</taxon>
        <taxon>Endopterygota</taxon>
        <taxon>Lepidoptera</taxon>
        <taxon>Glossata</taxon>
        <taxon>Ditrysia</taxon>
        <taxon>Pyraloidea</taxon>
        <taxon>Crambidae</taxon>
        <taxon>Pyraustinae</taxon>
        <taxon>Loxostege</taxon>
    </lineage>
</organism>
<dbReference type="InterPro" id="IPR014756">
    <property type="entry name" value="Ig_E-set"/>
</dbReference>
<keyword evidence="2" id="KW-0716">Sensory transduction</keyword>
<feature type="region of interest" description="Disordered" evidence="3">
    <location>
        <begin position="238"/>
        <end position="257"/>
    </location>
</feature>
<accession>A0ABD0T0N9</accession>
<feature type="compositionally biased region" description="Polar residues" evidence="3">
    <location>
        <begin position="247"/>
        <end position="257"/>
    </location>
</feature>
<feature type="region of interest" description="Disordered" evidence="3">
    <location>
        <begin position="315"/>
        <end position="353"/>
    </location>
</feature>
<comment type="caution">
    <text evidence="5">The sequence shown here is derived from an EMBL/GenBank/DDBJ whole genome shotgun (WGS) entry which is preliminary data.</text>
</comment>
<evidence type="ECO:0000313" key="6">
    <source>
        <dbReference type="Proteomes" id="UP001549921"/>
    </source>
</evidence>
<comment type="similarity">
    <text evidence="1">Belongs to the arrestin family.</text>
</comment>
<dbReference type="InterPro" id="IPR011021">
    <property type="entry name" value="Arrestin-like_N"/>
</dbReference>
<dbReference type="Pfam" id="PF02752">
    <property type="entry name" value="Arrestin_C"/>
    <property type="match status" value="1"/>
</dbReference>
<feature type="compositionally biased region" description="Acidic residues" evidence="3">
    <location>
        <begin position="336"/>
        <end position="353"/>
    </location>
</feature>
<dbReference type="PANTHER" id="PTHR11188:SF17">
    <property type="entry name" value="FI21816P1"/>
    <property type="match status" value="1"/>
</dbReference>
<dbReference type="SUPFAM" id="SSF81296">
    <property type="entry name" value="E set domains"/>
    <property type="match status" value="2"/>
</dbReference>
<sequence length="353" mass="39909">MGVHCEINLFKPQDGAFTPGSTVSGIIKYAVDEETVFNKITLSLKGNGLLILSDERRRRRDNRIHTYRNSEKYVDIENVLHHSDKSVPVPIGAYEFPFNFTLPQCIPPSLKYYTRNVSYVIRCNIKYYISIKFDRPGLFKFAKKMKKEITVVSGIKPRLPMEPTIYGEQKKLFQLFTRKPSIVNIKANIESCVIAPGRTVQLNYEVFNQTNLNLKGVETKLVEIYTFTTRGQRKIKMSQDVKDTDSKSGAITSGNSSNMGLSINLPSDIGSLEYSNLVSRDYFVHITAEIPFPHINATLKVPLQIGDMNDPNLENVDDPPPSYWEVMAEDMKQDGDGEGDDDDDDDNASSEKS</sequence>
<evidence type="ECO:0000259" key="4">
    <source>
        <dbReference type="SMART" id="SM01017"/>
    </source>
</evidence>
<dbReference type="Pfam" id="PF00339">
    <property type="entry name" value="Arrestin_N"/>
    <property type="match status" value="1"/>
</dbReference>
<proteinExistence type="inferred from homology"/>
<dbReference type="PANTHER" id="PTHR11188">
    <property type="entry name" value="ARRESTIN DOMAIN CONTAINING PROTEIN"/>
    <property type="match status" value="1"/>
</dbReference>
<gene>
    <name evidence="5" type="ORF">ABMA28_002367</name>
</gene>
<dbReference type="SMART" id="SM01017">
    <property type="entry name" value="Arrestin_C"/>
    <property type="match status" value="1"/>
</dbReference>
<dbReference type="AlphaFoldDB" id="A0ABD0T0N9"/>
<protein>
    <recommendedName>
        <fullName evidence="4">Arrestin C-terminal-like domain-containing protein</fullName>
    </recommendedName>
</protein>
<dbReference type="InterPro" id="IPR011022">
    <property type="entry name" value="Arrestin_C-like"/>
</dbReference>
<dbReference type="InterPro" id="IPR014752">
    <property type="entry name" value="Arrestin-like_C"/>
</dbReference>